<evidence type="ECO:0000259" key="1">
    <source>
        <dbReference type="PROSITE" id="PS51186"/>
    </source>
</evidence>
<dbReference type="PROSITE" id="PS51186">
    <property type="entry name" value="GNAT"/>
    <property type="match status" value="1"/>
</dbReference>
<dbReference type="EMBL" id="KV429107">
    <property type="protein sequence ID" value="KZT65343.1"/>
    <property type="molecule type" value="Genomic_DNA"/>
</dbReference>
<name>A0A165M861_9APHY</name>
<dbReference type="InterPro" id="IPR016181">
    <property type="entry name" value="Acyl_CoA_acyltransferase"/>
</dbReference>
<protein>
    <recommendedName>
        <fullName evidence="1">N-acetyltransferase domain-containing protein</fullName>
    </recommendedName>
</protein>
<dbReference type="CDD" id="cd04301">
    <property type="entry name" value="NAT_SF"/>
    <property type="match status" value="1"/>
</dbReference>
<dbReference type="AlphaFoldDB" id="A0A165M861"/>
<evidence type="ECO:0000313" key="3">
    <source>
        <dbReference type="Proteomes" id="UP000076727"/>
    </source>
</evidence>
<dbReference type="GO" id="GO:0016747">
    <property type="term" value="F:acyltransferase activity, transferring groups other than amino-acyl groups"/>
    <property type="evidence" value="ECO:0007669"/>
    <property type="project" value="InterPro"/>
</dbReference>
<dbReference type="InterPro" id="IPR000182">
    <property type="entry name" value="GNAT_dom"/>
</dbReference>
<proteinExistence type="predicted"/>
<dbReference type="SUPFAM" id="SSF55729">
    <property type="entry name" value="Acyl-CoA N-acyltransferases (Nat)"/>
    <property type="match status" value="1"/>
</dbReference>
<accession>A0A165M861</accession>
<dbReference type="STRING" id="1314783.A0A165M861"/>
<reference evidence="2 3" key="1">
    <citation type="journal article" date="2016" name="Mol. Biol. Evol.">
        <title>Comparative Genomics of Early-Diverging Mushroom-Forming Fungi Provides Insights into the Origins of Lignocellulose Decay Capabilities.</title>
        <authorList>
            <person name="Nagy L.G."/>
            <person name="Riley R."/>
            <person name="Tritt A."/>
            <person name="Adam C."/>
            <person name="Daum C."/>
            <person name="Floudas D."/>
            <person name="Sun H."/>
            <person name="Yadav J.S."/>
            <person name="Pangilinan J."/>
            <person name="Larsson K.H."/>
            <person name="Matsuura K."/>
            <person name="Barry K."/>
            <person name="Labutti K."/>
            <person name="Kuo R."/>
            <person name="Ohm R.A."/>
            <person name="Bhattacharya S.S."/>
            <person name="Shirouzu T."/>
            <person name="Yoshinaga Y."/>
            <person name="Martin F.M."/>
            <person name="Grigoriev I.V."/>
            <person name="Hibbett D.S."/>
        </authorList>
    </citation>
    <scope>NUCLEOTIDE SEQUENCE [LARGE SCALE GENOMIC DNA]</scope>
    <source>
        <strain evidence="2 3">L-15889</strain>
    </source>
</reference>
<organism evidence="2 3">
    <name type="scientific">Daedalea quercina L-15889</name>
    <dbReference type="NCBI Taxonomy" id="1314783"/>
    <lineage>
        <taxon>Eukaryota</taxon>
        <taxon>Fungi</taxon>
        <taxon>Dikarya</taxon>
        <taxon>Basidiomycota</taxon>
        <taxon>Agaricomycotina</taxon>
        <taxon>Agaricomycetes</taxon>
        <taxon>Polyporales</taxon>
        <taxon>Fomitopsis</taxon>
    </lineage>
</organism>
<dbReference type="Gene3D" id="3.40.630.30">
    <property type="match status" value="1"/>
</dbReference>
<dbReference type="Pfam" id="PF13673">
    <property type="entry name" value="Acetyltransf_10"/>
    <property type="match status" value="1"/>
</dbReference>
<sequence length="219" mass="24426">MPPSNITIKKIDSPTEVDVADATAIFCKLMLDDPFFVALTGGQSHLLPVLVRGLIGDIAFKAGDMYGALDEHGVMVGFQAWTPPGNSQLATAEDKIRLRDFFLALPSDESRAYVSQTIGVEFPKLQDVLSGIPQCELTTHWCNFNFVKEEYHKQGISKALMDLAVQKSRENGWTKMGLATTNARNVPIYERLGFVNEGYKLMKTPINRCPVWIFIRTLD</sequence>
<gene>
    <name evidence="2" type="ORF">DAEQUDRAFT_731503</name>
</gene>
<feature type="domain" description="N-acetyltransferase" evidence="1">
    <location>
        <begin position="85"/>
        <end position="219"/>
    </location>
</feature>
<dbReference type="Proteomes" id="UP000076727">
    <property type="component" value="Unassembled WGS sequence"/>
</dbReference>
<evidence type="ECO:0000313" key="2">
    <source>
        <dbReference type="EMBL" id="KZT65343.1"/>
    </source>
</evidence>
<dbReference type="OrthoDB" id="61113at2759"/>
<keyword evidence="3" id="KW-1185">Reference proteome</keyword>